<evidence type="ECO:0000313" key="4">
    <source>
        <dbReference type="EMBL" id="MFC4262055.1"/>
    </source>
</evidence>
<keyword evidence="1 4" id="KW-0378">Hydrolase</keyword>
<feature type="chain" id="PRO_5047500055" evidence="2">
    <location>
        <begin position="19"/>
        <end position="297"/>
    </location>
</feature>
<reference evidence="5" key="1">
    <citation type="journal article" date="2019" name="Int. J. Syst. Evol. Microbiol.">
        <title>The Global Catalogue of Microorganisms (GCM) 10K type strain sequencing project: providing services to taxonomists for standard genome sequencing and annotation.</title>
        <authorList>
            <consortium name="The Broad Institute Genomics Platform"/>
            <consortium name="The Broad Institute Genome Sequencing Center for Infectious Disease"/>
            <person name="Wu L."/>
            <person name="Ma J."/>
        </authorList>
    </citation>
    <scope>NUCLEOTIDE SEQUENCE [LARGE SCALE GENOMIC DNA]</scope>
    <source>
        <strain evidence="5">CECT 8289</strain>
    </source>
</reference>
<comment type="caution">
    <text evidence="4">The sequence shown here is derived from an EMBL/GenBank/DDBJ whole genome shotgun (WGS) entry which is preliminary data.</text>
</comment>
<feature type="domain" description="BD-FAE-like" evidence="3">
    <location>
        <begin position="53"/>
        <end position="253"/>
    </location>
</feature>
<accession>A0ABV8QP48</accession>
<sequence>MKKIIIVALSLLSFSSFAQDAVEKEFKPVEYPAGYSSKLNVVYTTAKDWEGKMDLYLPPNNGKATAVVINIHGGGWNHGEKESQTGFSTFFKAGFAVANIEYRLTGKATAPAAIEDTRCALIYLIKNAKELNIDVNKIVIMGGSAGGHLALMGGLLGNNHIFDTNCTGVENIKVAAIIDKYGITDVWDWAYGPNITSKSAVNWLGAKSKDEAFAKSVSPITYVDKNSPPTFIVHGDADPTVPYQESVALYKKLQDAGVISQFITVPGGLHGKFEKEKNSEINKAMMAFIMNLKNFKQ</sequence>
<dbReference type="Proteomes" id="UP001595907">
    <property type="component" value="Unassembled WGS sequence"/>
</dbReference>
<dbReference type="PANTHER" id="PTHR48081:SF13">
    <property type="entry name" value="ALPHA_BETA HYDROLASE"/>
    <property type="match status" value="1"/>
</dbReference>
<dbReference type="Pfam" id="PF20434">
    <property type="entry name" value="BD-FAE"/>
    <property type="match status" value="1"/>
</dbReference>
<dbReference type="InterPro" id="IPR029058">
    <property type="entry name" value="AB_hydrolase_fold"/>
</dbReference>
<gene>
    <name evidence="4" type="ORF">ACFOWM_04135</name>
</gene>
<name>A0ABV8QP48_9BACT</name>
<evidence type="ECO:0000256" key="2">
    <source>
        <dbReference type="SAM" id="SignalP"/>
    </source>
</evidence>
<dbReference type="PANTHER" id="PTHR48081">
    <property type="entry name" value="AB HYDROLASE SUPERFAMILY PROTEIN C4A8.06C"/>
    <property type="match status" value="1"/>
</dbReference>
<evidence type="ECO:0000256" key="1">
    <source>
        <dbReference type="ARBA" id="ARBA00022801"/>
    </source>
</evidence>
<evidence type="ECO:0000259" key="3">
    <source>
        <dbReference type="Pfam" id="PF20434"/>
    </source>
</evidence>
<feature type="signal peptide" evidence="2">
    <location>
        <begin position="1"/>
        <end position="18"/>
    </location>
</feature>
<keyword evidence="2" id="KW-0732">Signal</keyword>
<dbReference type="GO" id="GO:0016787">
    <property type="term" value="F:hydrolase activity"/>
    <property type="evidence" value="ECO:0007669"/>
    <property type="project" value="UniProtKB-KW"/>
</dbReference>
<dbReference type="SUPFAM" id="SSF53474">
    <property type="entry name" value="alpha/beta-Hydrolases"/>
    <property type="match status" value="1"/>
</dbReference>
<protein>
    <submittedName>
        <fullName evidence="4">Alpha/beta hydrolase fold domain-containing protein</fullName>
    </submittedName>
</protein>
<dbReference type="RefSeq" id="WP_379707417.1">
    <property type="nucleotide sequence ID" value="NZ_JBHSCZ010000001.1"/>
</dbReference>
<proteinExistence type="predicted"/>
<dbReference type="Gene3D" id="3.40.50.1820">
    <property type="entry name" value="alpha/beta hydrolase"/>
    <property type="match status" value="1"/>
</dbReference>
<organism evidence="4 5">
    <name type="scientific">Ferruginibacter yonginensis</name>
    <dbReference type="NCBI Taxonomy" id="1310416"/>
    <lineage>
        <taxon>Bacteria</taxon>
        <taxon>Pseudomonadati</taxon>
        <taxon>Bacteroidota</taxon>
        <taxon>Chitinophagia</taxon>
        <taxon>Chitinophagales</taxon>
        <taxon>Chitinophagaceae</taxon>
        <taxon>Ferruginibacter</taxon>
    </lineage>
</organism>
<dbReference type="InterPro" id="IPR049492">
    <property type="entry name" value="BD-FAE-like_dom"/>
</dbReference>
<evidence type="ECO:0000313" key="5">
    <source>
        <dbReference type="Proteomes" id="UP001595907"/>
    </source>
</evidence>
<keyword evidence="5" id="KW-1185">Reference proteome</keyword>
<dbReference type="EMBL" id="JBHSCZ010000001">
    <property type="protein sequence ID" value="MFC4262055.1"/>
    <property type="molecule type" value="Genomic_DNA"/>
</dbReference>
<dbReference type="InterPro" id="IPR050300">
    <property type="entry name" value="GDXG_lipolytic_enzyme"/>
</dbReference>